<keyword evidence="7" id="KW-1185">Reference proteome</keyword>
<keyword evidence="4" id="KW-1133">Transmembrane helix</keyword>
<evidence type="ECO:0000313" key="7">
    <source>
        <dbReference type="Proteomes" id="UP001328107"/>
    </source>
</evidence>
<keyword evidence="3" id="KW-1015">Disulfide bond</keyword>
<dbReference type="InterPro" id="IPR002919">
    <property type="entry name" value="TIL_dom"/>
</dbReference>
<organism evidence="6 7">
    <name type="scientific">Pristionchus mayeri</name>
    <dbReference type="NCBI Taxonomy" id="1317129"/>
    <lineage>
        <taxon>Eukaryota</taxon>
        <taxon>Metazoa</taxon>
        <taxon>Ecdysozoa</taxon>
        <taxon>Nematoda</taxon>
        <taxon>Chromadorea</taxon>
        <taxon>Rhabditida</taxon>
        <taxon>Rhabditina</taxon>
        <taxon>Diplogasteromorpha</taxon>
        <taxon>Diplogasteroidea</taxon>
        <taxon>Neodiplogasteridae</taxon>
        <taxon>Pristionchus</taxon>
    </lineage>
</organism>
<keyword evidence="4" id="KW-0812">Transmembrane</keyword>
<gene>
    <name evidence="6" type="ORF">PMAYCL1PPCAC_29742</name>
</gene>
<protein>
    <recommendedName>
        <fullName evidence="5">TIL domain-containing protein</fullName>
    </recommendedName>
</protein>
<evidence type="ECO:0000256" key="4">
    <source>
        <dbReference type="SAM" id="Phobius"/>
    </source>
</evidence>
<feature type="non-terminal residue" evidence="6">
    <location>
        <position position="1"/>
    </location>
</feature>
<dbReference type="Proteomes" id="UP001328107">
    <property type="component" value="Unassembled WGS sequence"/>
</dbReference>
<evidence type="ECO:0000259" key="5">
    <source>
        <dbReference type="Pfam" id="PF01826"/>
    </source>
</evidence>
<dbReference type="SUPFAM" id="SSF57567">
    <property type="entry name" value="Serine protease inhibitors"/>
    <property type="match status" value="1"/>
</dbReference>
<dbReference type="InterPro" id="IPR036084">
    <property type="entry name" value="Ser_inhib-like_sf"/>
</dbReference>
<evidence type="ECO:0000256" key="2">
    <source>
        <dbReference type="ARBA" id="ARBA00022900"/>
    </source>
</evidence>
<accession>A0AAN5IB42</accession>
<feature type="transmembrane region" description="Helical" evidence="4">
    <location>
        <begin position="14"/>
        <end position="35"/>
    </location>
</feature>
<evidence type="ECO:0000313" key="6">
    <source>
        <dbReference type="EMBL" id="GMR59547.1"/>
    </source>
</evidence>
<feature type="domain" description="TIL" evidence="5">
    <location>
        <begin position="44"/>
        <end position="98"/>
    </location>
</feature>
<reference evidence="7" key="1">
    <citation type="submission" date="2022-10" db="EMBL/GenBank/DDBJ databases">
        <title>Genome assembly of Pristionchus species.</title>
        <authorList>
            <person name="Yoshida K."/>
            <person name="Sommer R.J."/>
        </authorList>
    </citation>
    <scope>NUCLEOTIDE SEQUENCE [LARGE SCALE GENOMIC DNA]</scope>
    <source>
        <strain evidence="7">RS5460</strain>
    </source>
</reference>
<dbReference type="GO" id="GO:0004867">
    <property type="term" value="F:serine-type endopeptidase inhibitor activity"/>
    <property type="evidence" value="ECO:0007669"/>
    <property type="project" value="UniProtKB-KW"/>
</dbReference>
<dbReference type="Gene3D" id="2.10.25.10">
    <property type="entry name" value="Laminin"/>
    <property type="match status" value="1"/>
</dbReference>
<proteinExistence type="predicted"/>
<dbReference type="InterPro" id="IPR051368">
    <property type="entry name" value="SerProtInhib-TIL_Domain"/>
</dbReference>
<dbReference type="Pfam" id="PF01826">
    <property type="entry name" value="TIL"/>
    <property type="match status" value="1"/>
</dbReference>
<dbReference type="CDD" id="cd19941">
    <property type="entry name" value="TIL"/>
    <property type="match status" value="1"/>
</dbReference>
<dbReference type="PANTHER" id="PTHR23259:SF70">
    <property type="entry name" value="ACCESSORY GLAND PROTEIN ACP62F-RELATED"/>
    <property type="match status" value="1"/>
</dbReference>
<comment type="caution">
    <text evidence="6">The sequence shown here is derived from an EMBL/GenBank/DDBJ whole genome shotgun (WGS) entry which is preliminary data.</text>
</comment>
<sequence>FERFLPPPLVLEHFLTLFVMYSLTVLLFTSLCVVVSSDYSQLDCQPNEVFITCGQCEGTCGNPRPLCEKKCRGVRCECIAVKGFVRSKHGHCIRSNECPGPSIYSEDPYKFLRPYARVSSTGHNLALYTDSERDFKGSDGLHRDKKFFPANSIRAKDIEGLADFKRHLRRV</sequence>
<dbReference type="EMBL" id="BTRK01000006">
    <property type="protein sequence ID" value="GMR59547.1"/>
    <property type="molecule type" value="Genomic_DNA"/>
</dbReference>
<evidence type="ECO:0000256" key="1">
    <source>
        <dbReference type="ARBA" id="ARBA00022690"/>
    </source>
</evidence>
<evidence type="ECO:0000256" key="3">
    <source>
        <dbReference type="ARBA" id="ARBA00023157"/>
    </source>
</evidence>
<keyword evidence="1" id="KW-0646">Protease inhibitor</keyword>
<keyword evidence="4" id="KW-0472">Membrane</keyword>
<keyword evidence="2" id="KW-0722">Serine protease inhibitor</keyword>
<dbReference type="PANTHER" id="PTHR23259">
    <property type="entry name" value="RIDDLE"/>
    <property type="match status" value="1"/>
</dbReference>
<name>A0AAN5IB42_9BILA</name>
<dbReference type="AlphaFoldDB" id="A0AAN5IB42"/>